<keyword evidence="15" id="KW-1185">Reference proteome</keyword>
<feature type="domain" description="Ribosomal RNA methyltransferase FtsJ" evidence="13">
    <location>
        <begin position="32"/>
        <end position="207"/>
    </location>
</feature>
<evidence type="ECO:0000256" key="10">
    <source>
        <dbReference type="ARBA" id="ARBA00048970"/>
    </source>
</evidence>
<dbReference type="InterPro" id="IPR015507">
    <property type="entry name" value="rRNA-MeTfrase_E"/>
</dbReference>
<dbReference type="InterPro" id="IPR029063">
    <property type="entry name" value="SAM-dependent_MTases_sf"/>
</dbReference>
<keyword evidence="2 11" id="KW-0489">Methyltransferase</keyword>
<dbReference type="GO" id="GO:0005737">
    <property type="term" value="C:cytoplasm"/>
    <property type="evidence" value="ECO:0007669"/>
    <property type="project" value="UniProtKB-SubCell"/>
</dbReference>
<feature type="binding site" evidence="11">
    <location>
        <position position="63"/>
    </location>
    <ligand>
        <name>S-adenosyl-L-methionine</name>
        <dbReference type="ChEBI" id="CHEBI:59789"/>
    </ligand>
</feature>
<evidence type="ECO:0000256" key="6">
    <source>
        <dbReference type="ARBA" id="ARBA00038861"/>
    </source>
</evidence>
<evidence type="ECO:0000256" key="1">
    <source>
        <dbReference type="ARBA" id="ARBA00022552"/>
    </source>
</evidence>
<keyword evidence="4 11" id="KW-0949">S-adenosyl-L-methionine</keyword>
<evidence type="ECO:0000256" key="3">
    <source>
        <dbReference type="ARBA" id="ARBA00022679"/>
    </source>
</evidence>
<organism evidence="14 15">
    <name type="scientific">Rheinheimera salexigens</name>
    <dbReference type="NCBI Taxonomy" id="1628148"/>
    <lineage>
        <taxon>Bacteria</taxon>
        <taxon>Pseudomonadati</taxon>
        <taxon>Pseudomonadota</taxon>
        <taxon>Gammaproteobacteria</taxon>
        <taxon>Chromatiales</taxon>
        <taxon>Chromatiaceae</taxon>
        <taxon>Rheinheimera</taxon>
    </lineage>
</organism>
<dbReference type="GO" id="GO:0008650">
    <property type="term" value="F:rRNA (uridine-2'-O-)-methyltransferase activity"/>
    <property type="evidence" value="ECO:0007669"/>
    <property type="project" value="UniProtKB-UniRule"/>
</dbReference>
<dbReference type="FunFam" id="3.40.50.150:FF:000005">
    <property type="entry name" value="Ribosomal RNA large subunit methyltransferase E"/>
    <property type="match status" value="1"/>
</dbReference>
<comment type="function">
    <text evidence="5 11">Specifically methylates the uridine in position 2552 of 23S rRNA at the 2'-O position of the ribose in the fully assembled 50S ribosomal subunit.</text>
</comment>
<dbReference type="HAMAP" id="MF_01547">
    <property type="entry name" value="RNA_methyltr_E"/>
    <property type="match status" value="1"/>
</dbReference>
<evidence type="ECO:0000313" key="15">
    <source>
        <dbReference type="Proteomes" id="UP000242258"/>
    </source>
</evidence>
<dbReference type="OrthoDB" id="9790080at2"/>
<dbReference type="PANTHER" id="PTHR10920">
    <property type="entry name" value="RIBOSOMAL RNA METHYLTRANSFERASE"/>
    <property type="match status" value="1"/>
</dbReference>
<dbReference type="PIRSF" id="PIRSF005461">
    <property type="entry name" value="23S_rRNA_mtase"/>
    <property type="match status" value="1"/>
</dbReference>
<keyword evidence="1 11" id="KW-0698">rRNA processing</keyword>
<accession>A0A1E7Q909</accession>
<evidence type="ECO:0000256" key="8">
    <source>
        <dbReference type="ARBA" id="ARBA00041995"/>
    </source>
</evidence>
<evidence type="ECO:0000256" key="11">
    <source>
        <dbReference type="HAMAP-Rule" id="MF_01547"/>
    </source>
</evidence>
<evidence type="ECO:0000259" key="13">
    <source>
        <dbReference type="Pfam" id="PF01728"/>
    </source>
</evidence>
<evidence type="ECO:0000256" key="2">
    <source>
        <dbReference type="ARBA" id="ARBA00022603"/>
    </source>
</evidence>
<comment type="catalytic activity">
    <reaction evidence="10 11">
        <text>uridine(2552) in 23S rRNA + S-adenosyl-L-methionine = 2'-O-methyluridine(2552) in 23S rRNA + S-adenosyl-L-homocysteine + H(+)</text>
        <dbReference type="Rhea" id="RHEA:42720"/>
        <dbReference type="Rhea" id="RHEA-COMP:10202"/>
        <dbReference type="Rhea" id="RHEA-COMP:10203"/>
        <dbReference type="ChEBI" id="CHEBI:15378"/>
        <dbReference type="ChEBI" id="CHEBI:57856"/>
        <dbReference type="ChEBI" id="CHEBI:59789"/>
        <dbReference type="ChEBI" id="CHEBI:65315"/>
        <dbReference type="ChEBI" id="CHEBI:74478"/>
        <dbReference type="EC" id="2.1.1.166"/>
    </reaction>
</comment>
<feature type="binding site" evidence="11">
    <location>
        <position position="124"/>
    </location>
    <ligand>
        <name>S-adenosyl-L-methionine</name>
        <dbReference type="ChEBI" id="CHEBI:59789"/>
    </ligand>
</feature>
<dbReference type="RefSeq" id="WP_070050218.1">
    <property type="nucleotide sequence ID" value="NZ_CBCSDO010000002.1"/>
</dbReference>
<sequence>MTKKKRSASSSRWLQEHFADPFVQQAQKLGLRSRAAFKLEQIQQQDKVFKPGMTVVDLGSAPGSWSQYSTGVVGEKGTVIACDILPMDPINGVHFLQGDFREEAVLNALLSRIDGKNVDVVLSDMAPNMSGNDTTDQARSMYLIELALDMCNNVLKQNGSFVVKVFQGDGFEQFVKDVRAAFTTVKIRKPDSSRARSRETYIVATGFKI</sequence>
<gene>
    <name evidence="11" type="primary">rlmE</name>
    <name evidence="11" type="synonym">ftsJ</name>
    <name evidence="11" type="synonym">rrmJ</name>
    <name evidence="14" type="ORF">BI198_14655</name>
</gene>
<reference evidence="15" key="1">
    <citation type="submission" date="2016-09" db="EMBL/GenBank/DDBJ databases">
        <authorList>
            <person name="Wan X."/>
            <person name="Hou S."/>
        </authorList>
    </citation>
    <scope>NUCLEOTIDE SEQUENCE [LARGE SCALE GENOMIC DNA]</scope>
    <source>
        <strain evidence="15">KH87</strain>
    </source>
</reference>
<dbReference type="SUPFAM" id="SSF53335">
    <property type="entry name" value="S-adenosyl-L-methionine-dependent methyltransferases"/>
    <property type="match status" value="1"/>
</dbReference>
<dbReference type="InterPro" id="IPR050082">
    <property type="entry name" value="RNA_methyltr_RlmE"/>
</dbReference>
<keyword evidence="3 11" id="KW-0808">Transferase</keyword>
<dbReference type="Gene3D" id="3.40.50.150">
    <property type="entry name" value="Vaccinia Virus protein VP39"/>
    <property type="match status" value="1"/>
</dbReference>
<evidence type="ECO:0000313" key="14">
    <source>
        <dbReference type="EMBL" id="OEY70664.1"/>
    </source>
</evidence>
<evidence type="ECO:0000256" key="7">
    <source>
        <dbReference type="ARBA" id="ARBA00041129"/>
    </source>
</evidence>
<dbReference type="AlphaFoldDB" id="A0A1E7Q909"/>
<dbReference type="Proteomes" id="UP000242258">
    <property type="component" value="Unassembled WGS sequence"/>
</dbReference>
<keyword evidence="11" id="KW-0963">Cytoplasm</keyword>
<evidence type="ECO:0000256" key="9">
    <source>
        <dbReference type="ARBA" id="ARBA00042745"/>
    </source>
</evidence>
<dbReference type="PANTHER" id="PTHR10920:SF18">
    <property type="entry name" value="RRNA METHYLTRANSFERASE 2, MITOCHONDRIAL"/>
    <property type="match status" value="1"/>
</dbReference>
<dbReference type="NCBIfam" id="NF008390">
    <property type="entry name" value="PRK11188.1"/>
    <property type="match status" value="1"/>
</dbReference>
<dbReference type="EMBL" id="MKEK01000001">
    <property type="protein sequence ID" value="OEY70664.1"/>
    <property type="molecule type" value="Genomic_DNA"/>
</dbReference>
<proteinExistence type="inferred from homology"/>
<name>A0A1E7Q909_9GAMM</name>
<dbReference type="EC" id="2.1.1.166" evidence="6 11"/>
<feature type="binding site" evidence="11">
    <location>
        <position position="99"/>
    </location>
    <ligand>
        <name>S-adenosyl-L-methionine</name>
        <dbReference type="ChEBI" id="CHEBI:59789"/>
    </ligand>
</feature>
<comment type="similarity">
    <text evidence="11">Belongs to the class I-like SAM-binding methyltransferase superfamily. RNA methyltransferase RlmE family.</text>
</comment>
<comment type="subcellular location">
    <subcellularLocation>
        <location evidence="11">Cytoplasm</location>
    </subcellularLocation>
</comment>
<evidence type="ECO:0000256" key="4">
    <source>
        <dbReference type="ARBA" id="ARBA00022691"/>
    </source>
</evidence>
<feature type="binding site" evidence="11">
    <location>
        <position position="65"/>
    </location>
    <ligand>
        <name>S-adenosyl-L-methionine</name>
        <dbReference type="ChEBI" id="CHEBI:59789"/>
    </ligand>
</feature>
<evidence type="ECO:0000256" key="12">
    <source>
        <dbReference type="PIRSR" id="PIRSR005461-1"/>
    </source>
</evidence>
<dbReference type="STRING" id="1628148.BI198_14655"/>
<evidence type="ECO:0000256" key="5">
    <source>
        <dbReference type="ARBA" id="ARBA00037569"/>
    </source>
</evidence>
<protein>
    <recommendedName>
        <fullName evidence="7 11">Ribosomal RNA large subunit methyltransferase E</fullName>
        <ecNumber evidence="6 11">2.1.1.166</ecNumber>
    </recommendedName>
    <alternativeName>
        <fullName evidence="9 11">23S rRNA Um2552 methyltransferase</fullName>
    </alternativeName>
    <alternativeName>
        <fullName evidence="8 11">rRNA (uridine-2'-O-)-methyltransferase</fullName>
    </alternativeName>
</protein>
<dbReference type="Pfam" id="PF01728">
    <property type="entry name" value="FtsJ"/>
    <property type="match status" value="1"/>
</dbReference>
<feature type="binding site" evidence="11">
    <location>
        <position position="83"/>
    </location>
    <ligand>
        <name>S-adenosyl-L-methionine</name>
        <dbReference type="ChEBI" id="CHEBI:59789"/>
    </ligand>
</feature>
<dbReference type="InterPro" id="IPR002877">
    <property type="entry name" value="RNA_MeTrfase_FtsJ_dom"/>
</dbReference>
<feature type="active site" description="Proton acceptor" evidence="11 12">
    <location>
        <position position="164"/>
    </location>
</feature>
<comment type="caution">
    <text evidence="14">The sequence shown here is derived from an EMBL/GenBank/DDBJ whole genome shotgun (WGS) entry which is preliminary data.</text>
</comment>